<feature type="domain" description="DUF1731" evidence="3">
    <location>
        <begin position="256"/>
        <end position="302"/>
    </location>
</feature>
<dbReference type="Proteomes" id="UP000239872">
    <property type="component" value="Unassembled WGS sequence"/>
</dbReference>
<gene>
    <name evidence="4" type="ORF">CJD36_018130</name>
</gene>
<dbReference type="InterPro" id="IPR010099">
    <property type="entry name" value="SDR39U1"/>
</dbReference>
<dbReference type="Gene3D" id="3.40.50.720">
    <property type="entry name" value="NAD(P)-binding Rossmann-like Domain"/>
    <property type="match status" value="1"/>
</dbReference>
<dbReference type="NCBIfam" id="TIGR01777">
    <property type="entry name" value="yfcH"/>
    <property type="match status" value="1"/>
</dbReference>
<evidence type="ECO:0000313" key="4">
    <source>
        <dbReference type="EMBL" id="PQJ09843.1"/>
    </source>
</evidence>
<comment type="caution">
    <text evidence="4">The sequence shown here is derived from an EMBL/GenBank/DDBJ whole genome shotgun (WGS) entry which is preliminary data.</text>
</comment>
<dbReference type="InterPro" id="IPR036291">
    <property type="entry name" value="NAD(P)-bd_dom_sf"/>
</dbReference>
<dbReference type="PANTHER" id="PTHR11092">
    <property type="entry name" value="SUGAR NUCLEOTIDE EPIMERASE RELATED"/>
    <property type="match status" value="1"/>
</dbReference>
<sequence>MKTFGIVGGTGFVGKYVTTLLVEKGFNVIIFTRDTNKKQGSAQVSYAKWDAGKGICDMDAIKKVDGVVHLAGAGIADKRWTEERKREILDSRVKSTDLLVQSLNTHGQQCKVFVAASAIGIYGADDSRHTPFTEDSRPSDDFLGTTCRIWEDASQKAASIMRTVIIRIGIVLGKEGGAFPQFAQPMTFGVVPILGGGNQVVSWIEVEDLARLIIFGLEHDHMSGVYNGVAPKPETHKDLMKTIAKIKGGLKIPVPVPSFVIKAMLGEFSIEILKSTTVSAQKTLISGFKFNYSELDGAVRRILA</sequence>
<name>A0A2S7SSG1_9BACT</name>
<evidence type="ECO:0000313" key="5">
    <source>
        <dbReference type="Proteomes" id="UP000239872"/>
    </source>
</evidence>
<reference evidence="4 5" key="1">
    <citation type="submission" date="2018-01" db="EMBL/GenBank/DDBJ databases">
        <title>A novel member of the phylum Bacteroidetes isolated from glacier ice.</title>
        <authorList>
            <person name="Liu Q."/>
            <person name="Xin Y.-H."/>
        </authorList>
    </citation>
    <scope>NUCLEOTIDE SEQUENCE [LARGE SCALE GENOMIC DNA]</scope>
    <source>
        <strain evidence="4 5">RB1R16</strain>
    </source>
</reference>
<evidence type="ECO:0000259" key="2">
    <source>
        <dbReference type="Pfam" id="PF01370"/>
    </source>
</evidence>
<comment type="similarity">
    <text evidence="1">Belongs to the NAD(P)-dependent epimerase/dehydratase family. SDR39U1 subfamily.</text>
</comment>
<proteinExistence type="inferred from homology"/>
<dbReference type="AlphaFoldDB" id="A0A2S7SSG1"/>
<dbReference type="SUPFAM" id="SSF51735">
    <property type="entry name" value="NAD(P)-binding Rossmann-fold domains"/>
    <property type="match status" value="1"/>
</dbReference>
<evidence type="ECO:0000256" key="1">
    <source>
        <dbReference type="ARBA" id="ARBA00009353"/>
    </source>
</evidence>
<accession>A0A2S7SSG1</accession>
<dbReference type="RefSeq" id="WP_105040615.1">
    <property type="nucleotide sequence ID" value="NZ_PPSL01000005.1"/>
</dbReference>
<dbReference type="PANTHER" id="PTHR11092:SF0">
    <property type="entry name" value="EPIMERASE FAMILY PROTEIN SDR39U1"/>
    <property type="match status" value="1"/>
</dbReference>
<evidence type="ECO:0000259" key="3">
    <source>
        <dbReference type="Pfam" id="PF08338"/>
    </source>
</evidence>
<dbReference type="EMBL" id="PPSL01000005">
    <property type="protein sequence ID" value="PQJ09843.1"/>
    <property type="molecule type" value="Genomic_DNA"/>
</dbReference>
<feature type="domain" description="NAD-dependent epimerase/dehydratase" evidence="2">
    <location>
        <begin position="6"/>
        <end position="226"/>
    </location>
</feature>
<organism evidence="4 5">
    <name type="scientific">Flavipsychrobacter stenotrophus</name>
    <dbReference type="NCBI Taxonomy" id="2077091"/>
    <lineage>
        <taxon>Bacteria</taxon>
        <taxon>Pseudomonadati</taxon>
        <taxon>Bacteroidota</taxon>
        <taxon>Chitinophagia</taxon>
        <taxon>Chitinophagales</taxon>
        <taxon>Chitinophagaceae</taxon>
        <taxon>Flavipsychrobacter</taxon>
    </lineage>
</organism>
<dbReference type="Pfam" id="PF01370">
    <property type="entry name" value="Epimerase"/>
    <property type="match status" value="1"/>
</dbReference>
<dbReference type="Pfam" id="PF08338">
    <property type="entry name" value="DUF1731"/>
    <property type="match status" value="1"/>
</dbReference>
<dbReference type="InterPro" id="IPR013549">
    <property type="entry name" value="DUF1731"/>
</dbReference>
<dbReference type="InterPro" id="IPR001509">
    <property type="entry name" value="Epimerase_deHydtase"/>
</dbReference>
<protein>
    <submittedName>
        <fullName evidence="4">TIGR01777 family protein</fullName>
    </submittedName>
</protein>
<dbReference type="OrthoDB" id="9801773at2"/>
<keyword evidence="5" id="KW-1185">Reference proteome</keyword>